<dbReference type="Proteomes" id="UP000614996">
    <property type="component" value="Unassembled WGS sequence"/>
</dbReference>
<gene>
    <name evidence="2" type="ORF">NUM_07780</name>
</gene>
<comment type="caution">
    <text evidence="2">The sequence shown here is derived from an EMBL/GenBank/DDBJ whole genome shotgun (WGS) entry which is preliminary data.</text>
</comment>
<sequence>MAARARALWHAALTALSRALPARVRVHWRLLRHTPDAGAETTEVVIGIALAAAAAFTVWRFLGPKLLEVAQSAMSGL</sequence>
<dbReference type="AlphaFoldDB" id="A0A8J4EJ40"/>
<feature type="transmembrane region" description="Helical" evidence="1">
    <location>
        <begin position="45"/>
        <end position="62"/>
    </location>
</feature>
<keyword evidence="1" id="KW-0472">Membrane</keyword>
<dbReference type="RefSeq" id="WP_207123129.1">
    <property type="nucleotide sequence ID" value="NZ_BOPO01000006.1"/>
</dbReference>
<evidence type="ECO:0000256" key="1">
    <source>
        <dbReference type="SAM" id="Phobius"/>
    </source>
</evidence>
<reference evidence="3" key="1">
    <citation type="journal article" date="2021" name="Int. J. Syst. Evol. Microbiol.">
        <title>Actinocatenispora comari sp. nov., an endophytic actinomycete isolated from aerial parts of Comarum salesowianum.</title>
        <authorList>
            <person name="Oyunbileg N."/>
            <person name="Iizaka Y."/>
            <person name="Hamada M."/>
            <person name="Davaapurev B.O."/>
            <person name="Fukumoto A."/>
            <person name="Tsetseg B."/>
            <person name="Kato F."/>
            <person name="Tamura T."/>
            <person name="Batkhuu J."/>
            <person name="Anzai Y."/>
        </authorList>
    </citation>
    <scope>NUCLEOTIDE SEQUENCE [LARGE SCALE GENOMIC DNA]</scope>
    <source>
        <strain evidence="3">NUM-2625</strain>
    </source>
</reference>
<proteinExistence type="predicted"/>
<keyword evidence="3" id="KW-1185">Reference proteome</keyword>
<keyword evidence="1" id="KW-1133">Transmembrane helix</keyword>
<dbReference type="EMBL" id="BOPO01000006">
    <property type="protein sequence ID" value="GIL25523.1"/>
    <property type="molecule type" value="Genomic_DNA"/>
</dbReference>
<organism evidence="2 3">
    <name type="scientific">Actinocatenispora comari</name>
    <dbReference type="NCBI Taxonomy" id="2807577"/>
    <lineage>
        <taxon>Bacteria</taxon>
        <taxon>Bacillati</taxon>
        <taxon>Actinomycetota</taxon>
        <taxon>Actinomycetes</taxon>
        <taxon>Micromonosporales</taxon>
        <taxon>Micromonosporaceae</taxon>
        <taxon>Actinocatenispora</taxon>
    </lineage>
</organism>
<name>A0A8J4EJ40_9ACTN</name>
<evidence type="ECO:0000313" key="2">
    <source>
        <dbReference type="EMBL" id="GIL25523.1"/>
    </source>
</evidence>
<accession>A0A8J4EJ40</accession>
<evidence type="ECO:0000313" key="3">
    <source>
        <dbReference type="Proteomes" id="UP000614996"/>
    </source>
</evidence>
<protein>
    <recommendedName>
        <fullName evidence="4">DUF4244 domain-containing protein</fullName>
    </recommendedName>
</protein>
<keyword evidence="1" id="KW-0812">Transmembrane</keyword>
<evidence type="ECO:0008006" key="4">
    <source>
        <dbReference type="Google" id="ProtNLM"/>
    </source>
</evidence>